<dbReference type="AlphaFoldDB" id="A0A9J6PEV1"/>
<dbReference type="Proteomes" id="UP001055804">
    <property type="component" value="Unassembled WGS sequence"/>
</dbReference>
<evidence type="ECO:0000313" key="2">
    <source>
        <dbReference type="EMBL" id="MCP1335151.1"/>
    </source>
</evidence>
<evidence type="ECO:0000313" key="3">
    <source>
        <dbReference type="Proteomes" id="UP001055804"/>
    </source>
</evidence>
<feature type="region of interest" description="Disordered" evidence="1">
    <location>
        <begin position="1"/>
        <end position="20"/>
    </location>
</feature>
<dbReference type="RefSeq" id="WP_269331104.1">
    <property type="nucleotide sequence ID" value="NZ_JAMZFT010000001.1"/>
</dbReference>
<protein>
    <submittedName>
        <fullName evidence="2">Uncharacterized protein</fullName>
    </submittedName>
</protein>
<sequence>MPYASGRKTGKPRKSKDELSERMDAKLRELRLHAGNEEFDPVVLMAIIGAEAYDKGETVVALAAMKEVAQYVRPKLSSVNFEGKVEIEAVDSRIKTIEMARRMGVPVDGMIQQLAKERGMTLAEAWAAVDNIAIPSLTVE</sequence>
<comment type="caution">
    <text evidence="2">The sequence shown here is derived from an EMBL/GenBank/DDBJ whole genome shotgun (WGS) entry which is preliminary data.</text>
</comment>
<dbReference type="EMBL" id="JAMZFT010000001">
    <property type="protein sequence ID" value="MCP1335151.1"/>
    <property type="molecule type" value="Genomic_DNA"/>
</dbReference>
<proteinExistence type="predicted"/>
<organism evidence="2 3">
    <name type="scientific">Futiania mangrovi</name>
    <dbReference type="NCBI Taxonomy" id="2959716"/>
    <lineage>
        <taxon>Bacteria</taxon>
        <taxon>Pseudomonadati</taxon>
        <taxon>Pseudomonadota</taxon>
        <taxon>Alphaproteobacteria</taxon>
        <taxon>Futianiales</taxon>
        <taxon>Futianiaceae</taxon>
        <taxon>Futiania</taxon>
    </lineage>
</organism>
<reference evidence="2" key="1">
    <citation type="submission" date="2022-06" db="EMBL/GenBank/DDBJ databases">
        <title>Isolation and Genomics of Futiania mangrovii gen. nov., sp. nov., a Rare and Metabolically-versatile member in the Class Alphaproteobacteria.</title>
        <authorList>
            <person name="Liu L."/>
            <person name="Huang W.-C."/>
            <person name="Pan J."/>
            <person name="Li J."/>
            <person name="Huang Y."/>
            <person name="Du H."/>
            <person name="Liu Y."/>
            <person name="Li M."/>
        </authorList>
    </citation>
    <scope>NUCLEOTIDE SEQUENCE</scope>
    <source>
        <strain evidence="2">FT118</strain>
    </source>
</reference>
<keyword evidence="3" id="KW-1185">Reference proteome</keyword>
<gene>
    <name evidence="2" type="ORF">NJQ99_01880</name>
</gene>
<evidence type="ECO:0000256" key="1">
    <source>
        <dbReference type="SAM" id="MobiDB-lite"/>
    </source>
</evidence>
<name>A0A9J6PEV1_9PROT</name>
<accession>A0A9J6PEV1</accession>